<feature type="compositionally biased region" description="Low complexity" evidence="1">
    <location>
        <begin position="51"/>
        <end position="62"/>
    </location>
</feature>
<reference evidence="2 3" key="1">
    <citation type="journal article" date="2005" name="Nature">
        <title>The map-based sequence of the rice genome.</title>
        <authorList>
            <consortium name="International rice genome sequencing project (IRGSP)"/>
            <person name="Matsumoto T."/>
            <person name="Wu J."/>
            <person name="Kanamori H."/>
            <person name="Katayose Y."/>
            <person name="Fujisawa M."/>
            <person name="Namiki N."/>
            <person name="Mizuno H."/>
            <person name="Yamamoto K."/>
            <person name="Antonio B.A."/>
            <person name="Baba T."/>
            <person name="Sakata K."/>
            <person name="Nagamura Y."/>
            <person name="Aoki H."/>
            <person name="Arikawa K."/>
            <person name="Arita K."/>
            <person name="Bito T."/>
            <person name="Chiden Y."/>
            <person name="Fujitsuka N."/>
            <person name="Fukunaka R."/>
            <person name="Hamada M."/>
            <person name="Harada C."/>
            <person name="Hayashi A."/>
            <person name="Hijishita S."/>
            <person name="Honda M."/>
            <person name="Hosokawa S."/>
            <person name="Ichikawa Y."/>
            <person name="Idonuma A."/>
            <person name="Iijima M."/>
            <person name="Ikeda M."/>
            <person name="Ikeno M."/>
            <person name="Ito K."/>
            <person name="Ito S."/>
            <person name="Ito T."/>
            <person name="Ito Y."/>
            <person name="Ito Y."/>
            <person name="Iwabuchi A."/>
            <person name="Kamiya K."/>
            <person name="Karasawa W."/>
            <person name="Kurita K."/>
            <person name="Katagiri S."/>
            <person name="Kikuta A."/>
            <person name="Kobayashi H."/>
            <person name="Kobayashi N."/>
            <person name="Machita K."/>
            <person name="Maehara T."/>
            <person name="Masukawa M."/>
            <person name="Mizubayashi T."/>
            <person name="Mukai Y."/>
            <person name="Nagasaki H."/>
            <person name="Nagata Y."/>
            <person name="Naito S."/>
            <person name="Nakashima M."/>
            <person name="Nakama Y."/>
            <person name="Nakamichi Y."/>
            <person name="Nakamura M."/>
            <person name="Meguro A."/>
            <person name="Negishi M."/>
            <person name="Ohta I."/>
            <person name="Ohta T."/>
            <person name="Okamoto M."/>
            <person name="Ono N."/>
            <person name="Saji S."/>
            <person name="Sakaguchi M."/>
            <person name="Sakai K."/>
            <person name="Shibata M."/>
            <person name="Shimokawa T."/>
            <person name="Song J."/>
            <person name="Takazaki Y."/>
            <person name="Terasawa K."/>
            <person name="Tsugane M."/>
            <person name="Tsuji K."/>
            <person name="Ueda S."/>
            <person name="Waki K."/>
            <person name="Yamagata H."/>
            <person name="Yamamoto M."/>
            <person name="Yamamoto S."/>
            <person name="Yamane H."/>
            <person name="Yoshiki S."/>
            <person name="Yoshihara R."/>
            <person name="Yukawa K."/>
            <person name="Zhong H."/>
            <person name="Yano M."/>
            <person name="Yuan Q."/>
            <person name="Ouyang S."/>
            <person name="Liu J."/>
            <person name="Jones K.M."/>
            <person name="Gansberger K."/>
            <person name="Moffat K."/>
            <person name="Hill J."/>
            <person name="Bera J."/>
            <person name="Fadrosh D."/>
            <person name="Jin S."/>
            <person name="Johri S."/>
            <person name="Kim M."/>
            <person name="Overton L."/>
            <person name="Reardon M."/>
            <person name="Tsitrin T."/>
            <person name="Vuong H."/>
            <person name="Weaver B."/>
            <person name="Ciecko A."/>
            <person name="Tallon L."/>
            <person name="Jackson J."/>
            <person name="Pai G."/>
            <person name="Aken S.V."/>
            <person name="Utterback T."/>
            <person name="Reidmuller S."/>
            <person name="Feldblyum T."/>
            <person name="Hsiao J."/>
            <person name="Zismann V."/>
            <person name="Iobst S."/>
            <person name="de Vazeille A.R."/>
            <person name="Buell C.R."/>
            <person name="Ying K."/>
            <person name="Li Y."/>
            <person name="Lu T."/>
            <person name="Huang Y."/>
            <person name="Zhao Q."/>
            <person name="Feng Q."/>
            <person name="Zhang L."/>
            <person name="Zhu J."/>
            <person name="Weng Q."/>
            <person name="Mu J."/>
            <person name="Lu Y."/>
            <person name="Fan D."/>
            <person name="Liu Y."/>
            <person name="Guan J."/>
            <person name="Zhang Y."/>
            <person name="Yu S."/>
            <person name="Liu X."/>
            <person name="Zhang Y."/>
            <person name="Hong G."/>
            <person name="Han B."/>
            <person name="Choisne N."/>
            <person name="Demange N."/>
            <person name="Orjeda G."/>
            <person name="Samain S."/>
            <person name="Cattolico L."/>
            <person name="Pelletier E."/>
            <person name="Couloux A."/>
            <person name="Segurens B."/>
            <person name="Wincker P."/>
            <person name="D'Hont A."/>
            <person name="Scarpelli C."/>
            <person name="Weissenbach J."/>
            <person name="Salanoubat M."/>
            <person name="Quetier F."/>
            <person name="Yu Y."/>
            <person name="Kim H.R."/>
            <person name="Rambo T."/>
            <person name="Currie J."/>
            <person name="Collura K."/>
            <person name="Luo M."/>
            <person name="Yang T."/>
            <person name="Ammiraju J.S.S."/>
            <person name="Engler F."/>
            <person name="Soderlund C."/>
            <person name="Wing R.A."/>
            <person name="Palmer L.E."/>
            <person name="de la Bastide M."/>
            <person name="Spiegel L."/>
            <person name="Nascimento L."/>
            <person name="Zutavern T."/>
            <person name="O'Shaughnessy A."/>
            <person name="Dike S."/>
            <person name="Dedhia N."/>
            <person name="Preston R."/>
            <person name="Balija V."/>
            <person name="McCombie W.R."/>
            <person name="Chow T."/>
            <person name="Chen H."/>
            <person name="Chung M."/>
            <person name="Chen C."/>
            <person name="Shaw J."/>
            <person name="Wu H."/>
            <person name="Hsiao K."/>
            <person name="Chao Y."/>
            <person name="Chu M."/>
            <person name="Cheng C."/>
            <person name="Hour A."/>
            <person name="Lee P."/>
            <person name="Lin S."/>
            <person name="Lin Y."/>
            <person name="Liou J."/>
            <person name="Liu S."/>
            <person name="Hsing Y."/>
            <person name="Raghuvanshi S."/>
            <person name="Mohanty A."/>
            <person name="Bharti A.K."/>
            <person name="Gaur A."/>
            <person name="Gupta V."/>
            <person name="Kumar D."/>
            <person name="Ravi V."/>
            <person name="Vij S."/>
            <person name="Kapur A."/>
            <person name="Khurana P."/>
            <person name="Khurana P."/>
            <person name="Khurana J.P."/>
            <person name="Tyagi A.K."/>
            <person name="Gaikwad K."/>
            <person name="Singh A."/>
            <person name="Dalal V."/>
            <person name="Srivastava S."/>
            <person name="Dixit A."/>
            <person name="Pal A.K."/>
            <person name="Ghazi I.A."/>
            <person name="Yadav M."/>
            <person name="Pandit A."/>
            <person name="Bhargava A."/>
            <person name="Sureshbabu K."/>
            <person name="Batra K."/>
            <person name="Sharma T.R."/>
            <person name="Mohapatra T."/>
            <person name="Singh N.K."/>
            <person name="Messing J."/>
            <person name="Nelson A.B."/>
            <person name="Fuks G."/>
            <person name="Kavchok S."/>
            <person name="Keizer G."/>
            <person name="Linton E."/>
            <person name="Llaca V."/>
            <person name="Song R."/>
            <person name="Tanyolac B."/>
            <person name="Young S."/>
            <person name="Ho-Il K."/>
            <person name="Hahn J.H."/>
            <person name="Sangsakoo G."/>
            <person name="Vanavichit A."/>
            <person name="de Mattos Luiz.A.T."/>
            <person name="Zimmer P.D."/>
            <person name="Malone G."/>
            <person name="Dellagostin O."/>
            <person name="de Oliveira A.C."/>
            <person name="Bevan M."/>
            <person name="Bancroft I."/>
            <person name="Minx P."/>
            <person name="Cordum H."/>
            <person name="Wilson R."/>
            <person name="Cheng Z."/>
            <person name="Jin W."/>
            <person name="Jiang J."/>
            <person name="Leong S.A."/>
            <person name="Iwama H."/>
            <person name="Gojobori T."/>
            <person name="Itoh T."/>
            <person name="Niimura Y."/>
            <person name="Fujii Y."/>
            <person name="Habara T."/>
            <person name="Sakai H."/>
            <person name="Sato Y."/>
            <person name="Wilson G."/>
            <person name="Kumar K."/>
            <person name="McCouch S."/>
            <person name="Juretic N."/>
            <person name="Hoen D."/>
            <person name="Wright S."/>
            <person name="Bruskiewich R."/>
            <person name="Bureau T."/>
            <person name="Miyao A."/>
            <person name="Hirochika H."/>
            <person name="Nishikawa T."/>
            <person name="Kadowaki K."/>
            <person name="Sugiura M."/>
            <person name="Burr B."/>
            <person name="Sasaki T."/>
        </authorList>
    </citation>
    <scope>NUCLEOTIDE SEQUENCE [LARGE SCALE GENOMIC DNA]</scope>
    <source>
        <strain evidence="3">cv. Nipponbare</strain>
    </source>
</reference>
<gene>
    <name evidence="2" type="ordered locus">Os05g0298900</name>
</gene>
<reference evidence="3" key="2">
    <citation type="journal article" date="2008" name="Nucleic Acids Res.">
        <title>The rice annotation project database (RAP-DB): 2008 update.</title>
        <authorList>
            <consortium name="The rice annotation project (RAP)"/>
        </authorList>
    </citation>
    <scope>GENOME REANNOTATION</scope>
    <source>
        <strain evidence="3">cv. Nipponbare</strain>
    </source>
</reference>
<organism evidence="2 3">
    <name type="scientific">Oryza sativa subsp. japonica</name>
    <name type="common">Rice</name>
    <dbReference type="NCBI Taxonomy" id="39947"/>
    <lineage>
        <taxon>Eukaryota</taxon>
        <taxon>Viridiplantae</taxon>
        <taxon>Streptophyta</taxon>
        <taxon>Embryophyta</taxon>
        <taxon>Tracheophyta</taxon>
        <taxon>Spermatophyta</taxon>
        <taxon>Magnoliopsida</taxon>
        <taxon>Liliopsida</taxon>
        <taxon>Poales</taxon>
        <taxon>Poaceae</taxon>
        <taxon>BOP clade</taxon>
        <taxon>Oryzoideae</taxon>
        <taxon>Oryzeae</taxon>
        <taxon>Oryzinae</taxon>
        <taxon>Oryza</taxon>
        <taxon>Oryza sativa</taxon>
    </lineage>
</organism>
<dbReference type="EMBL" id="AP008211">
    <property type="protein sequence ID" value="BAF17039.1"/>
    <property type="molecule type" value="Genomic_DNA"/>
</dbReference>
<dbReference type="AlphaFoldDB" id="Q0DJD4"/>
<protein>
    <submittedName>
        <fullName evidence="2">Os05g0298900 protein</fullName>
    </submittedName>
</protein>
<proteinExistence type="predicted"/>
<evidence type="ECO:0000313" key="3">
    <source>
        <dbReference type="Proteomes" id="UP000000763"/>
    </source>
</evidence>
<evidence type="ECO:0000313" key="2">
    <source>
        <dbReference type="EMBL" id="BAF17039.1"/>
    </source>
</evidence>
<name>Q0DJD4_ORYSJ</name>
<sequence>MGRADPSPLGRGEGGSAAAAGRAPPPPPPTSSSGPHHHHPPSRARLRRAVRPALRGAPAPVRGGDGLVQARAVAAAEAS</sequence>
<feature type="compositionally biased region" description="Basic residues" evidence="1">
    <location>
        <begin position="35"/>
        <end position="50"/>
    </location>
</feature>
<dbReference type="KEGG" id="dosa:Os05g0298900"/>
<evidence type="ECO:0000256" key="1">
    <source>
        <dbReference type="SAM" id="MobiDB-lite"/>
    </source>
</evidence>
<dbReference type="Proteomes" id="UP000000763">
    <property type="component" value="Chromosome 5"/>
</dbReference>
<accession>Q0DJD4</accession>
<feature type="region of interest" description="Disordered" evidence="1">
    <location>
        <begin position="1"/>
        <end position="65"/>
    </location>
</feature>